<evidence type="ECO:0000313" key="3">
    <source>
        <dbReference type="EMBL" id="KAF7503944.1"/>
    </source>
</evidence>
<dbReference type="InterPro" id="IPR024662">
    <property type="entry name" value="Trs65"/>
</dbReference>
<evidence type="ECO:0000313" key="4">
    <source>
        <dbReference type="Proteomes" id="UP000606974"/>
    </source>
</evidence>
<feature type="compositionally biased region" description="Low complexity" evidence="1">
    <location>
        <begin position="466"/>
        <end position="475"/>
    </location>
</feature>
<dbReference type="GO" id="GO:0005802">
    <property type="term" value="C:trans-Golgi network"/>
    <property type="evidence" value="ECO:0007669"/>
    <property type="project" value="TreeGrafter"/>
</dbReference>
<dbReference type="EMBL" id="JAACFV010000155">
    <property type="protein sequence ID" value="KAF7503944.1"/>
    <property type="molecule type" value="Genomic_DNA"/>
</dbReference>
<dbReference type="PANTHER" id="PTHR28159:SF1">
    <property type="entry name" value="TRAFFICKING PROTEIN PARTICLE COMPLEX II-SPECIFIC SUBUNIT 65"/>
    <property type="match status" value="1"/>
</dbReference>
<name>A0A8H7AAH7_9EURO</name>
<comment type="caution">
    <text evidence="3">The sequence shown here is derived from an EMBL/GenBank/DDBJ whole genome shotgun (WGS) entry which is preliminary data.</text>
</comment>
<sequence>MAALQPVRAFFRDAMLDTIVPEVSQPSLPEVLENTSEAATEDESSLIPIKQRDHLYFDERLTVYVVLRIVNGAEEALKEYLPRLDIRLDVHAIGNFSSQSSQSNQSNQSDAGGYRGSEKDLIFSDHIHDDRDPFIAVNADEEPSKHDEPTILAIWETEAVLNRPRFRLPNPAVTFTASVKLRPAKHADGSPIDDEYLPPLVPAPTNILERLKTIPALKDRAPYLPASRIESVLPGPQIDSEALHIRHQPTKRIAISPAVAARIRCSRMTTGSPHPPTIASLDFEVTPFVTFDVLLDHADVSLASDGKIEAISPLPMPIRCRPRSTVTFLYKVQPPAHQAETPLPLPTTAPNTVGFLDILLESTLQISEKCKPSITMRWRSNVDLSIPPNARPGPSSSRLPLHPPATLQASRPTSLTTTKPPPFSGLTISFTFPPTVMLGQTFPLTLLLTNRTAHPLKLALIPIPRRPASSSSAQHSSRKHAPKPSASSALDRRHTTTTTSKPGKQHPSYPPVDIAPAVLDENIIHALQKSSINAHTDTDLVPISTDVRVGPLGSGACHEVQLMLLALKVGVLTLDAVRVVDLAREQDGGLGSGVVDVRADELPEVLVVDGRRIALGKAKGGVGGSS</sequence>
<feature type="region of interest" description="Disordered" evidence="1">
    <location>
        <begin position="383"/>
        <end position="424"/>
    </location>
</feature>
<dbReference type="OrthoDB" id="5345392at2759"/>
<dbReference type="GO" id="GO:1990071">
    <property type="term" value="C:TRAPPII protein complex"/>
    <property type="evidence" value="ECO:0007669"/>
    <property type="project" value="InterPro"/>
</dbReference>
<feature type="domain" description="Trafficking protein particle complex II-specific subunit 65 IgD3" evidence="2">
    <location>
        <begin position="413"/>
        <end position="607"/>
    </location>
</feature>
<gene>
    <name evidence="3" type="ORF">GJ744_002969</name>
</gene>
<evidence type="ECO:0000256" key="1">
    <source>
        <dbReference type="SAM" id="MobiDB-lite"/>
    </source>
</evidence>
<accession>A0A8H7AAH7</accession>
<keyword evidence="4" id="KW-1185">Reference proteome</keyword>
<dbReference type="GO" id="GO:0006891">
    <property type="term" value="P:intra-Golgi vesicle-mediated transport"/>
    <property type="evidence" value="ECO:0007669"/>
    <property type="project" value="InterPro"/>
</dbReference>
<reference evidence="3" key="1">
    <citation type="submission" date="2020-02" db="EMBL/GenBank/DDBJ databases">
        <authorList>
            <person name="Palmer J.M."/>
        </authorList>
    </citation>
    <scope>NUCLEOTIDE SEQUENCE</scope>
    <source>
        <strain evidence="3">EPUS1.4</strain>
        <tissue evidence="3">Thallus</tissue>
    </source>
</reference>
<dbReference type="Pfam" id="PF12735">
    <property type="entry name" value="IgD3_Trs65"/>
    <property type="match status" value="1"/>
</dbReference>
<dbReference type="PANTHER" id="PTHR28159">
    <property type="entry name" value="TRAFFICKING PROTEIN PARTICLE COMPLEX II-SPECIFIC SUBUNIT 65"/>
    <property type="match status" value="1"/>
</dbReference>
<proteinExistence type="predicted"/>
<protein>
    <recommendedName>
        <fullName evidence="2">Trafficking protein particle complex II-specific subunit 65 IgD3 domain-containing protein</fullName>
    </recommendedName>
</protein>
<feature type="compositionally biased region" description="Polar residues" evidence="1">
    <location>
        <begin position="407"/>
        <end position="418"/>
    </location>
</feature>
<feature type="region of interest" description="Disordered" evidence="1">
    <location>
        <begin position="466"/>
        <end position="512"/>
    </location>
</feature>
<dbReference type="InterPro" id="IPR055420">
    <property type="entry name" value="IgD3_Trs65"/>
</dbReference>
<dbReference type="AlphaFoldDB" id="A0A8H7AAH7"/>
<dbReference type="Proteomes" id="UP000606974">
    <property type="component" value="Unassembled WGS sequence"/>
</dbReference>
<organism evidence="3 4">
    <name type="scientific">Endocarpon pusillum</name>
    <dbReference type="NCBI Taxonomy" id="364733"/>
    <lineage>
        <taxon>Eukaryota</taxon>
        <taxon>Fungi</taxon>
        <taxon>Dikarya</taxon>
        <taxon>Ascomycota</taxon>
        <taxon>Pezizomycotina</taxon>
        <taxon>Eurotiomycetes</taxon>
        <taxon>Chaetothyriomycetidae</taxon>
        <taxon>Verrucariales</taxon>
        <taxon>Verrucariaceae</taxon>
        <taxon>Endocarpon</taxon>
    </lineage>
</organism>
<evidence type="ECO:0000259" key="2">
    <source>
        <dbReference type="Pfam" id="PF12735"/>
    </source>
</evidence>